<reference evidence="1" key="1">
    <citation type="submission" date="2014-09" db="EMBL/GenBank/DDBJ databases">
        <authorList>
            <person name="Magalhaes I.L.F."/>
            <person name="Oliveira U."/>
            <person name="Santos F.R."/>
            <person name="Vidigal T.H.D.A."/>
            <person name="Brescovit A.D."/>
            <person name="Santos A.J."/>
        </authorList>
    </citation>
    <scope>NUCLEOTIDE SEQUENCE</scope>
    <source>
        <tissue evidence="1">Shoot tissue taken approximately 20 cm above the soil surface</tissue>
    </source>
</reference>
<name>A0A0A9HP62_ARUDO</name>
<protein>
    <submittedName>
        <fullName evidence="1">Uncharacterized protein</fullName>
    </submittedName>
</protein>
<sequence length="120" mass="13904">MPLRMNTGHASRKLSRRCLGCQRLLLRDPLRRRKLELKVFCHSRPAYGGRGLATSQCLGIEIECDVNTMHSGKRFQYDPRVDSIHAFLTGKIMYSWVRHFCNNCTGTVQKQPIRRHVSFS</sequence>
<dbReference type="EMBL" id="GBRH01161235">
    <property type="protein sequence ID" value="JAE36661.1"/>
    <property type="molecule type" value="Transcribed_RNA"/>
</dbReference>
<evidence type="ECO:0000313" key="1">
    <source>
        <dbReference type="EMBL" id="JAE36661.1"/>
    </source>
</evidence>
<proteinExistence type="predicted"/>
<dbReference type="AlphaFoldDB" id="A0A0A9HP62"/>
<reference evidence="1" key="2">
    <citation type="journal article" date="2015" name="Data Brief">
        <title>Shoot transcriptome of the giant reed, Arundo donax.</title>
        <authorList>
            <person name="Barrero R.A."/>
            <person name="Guerrero F.D."/>
            <person name="Moolhuijzen P."/>
            <person name="Goolsby J.A."/>
            <person name="Tidwell J."/>
            <person name="Bellgard S.E."/>
            <person name="Bellgard M.I."/>
        </authorList>
    </citation>
    <scope>NUCLEOTIDE SEQUENCE</scope>
    <source>
        <tissue evidence="1">Shoot tissue taken approximately 20 cm above the soil surface</tissue>
    </source>
</reference>
<accession>A0A0A9HP62</accession>
<organism evidence="1">
    <name type="scientific">Arundo donax</name>
    <name type="common">Giant reed</name>
    <name type="synonym">Donax arundinaceus</name>
    <dbReference type="NCBI Taxonomy" id="35708"/>
    <lineage>
        <taxon>Eukaryota</taxon>
        <taxon>Viridiplantae</taxon>
        <taxon>Streptophyta</taxon>
        <taxon>Embryophyta</taxon>
        <taxon>Tracheophyta</taxon>
        <taxon>Spermatophyta</taxon>
        <taxon>Magnoliopsida</taxon>
        <taxon>Liliopsida</taxon>
        <taxon>Poales</taxon>
        <taxon>Poaceae</taxon>
        <taxon>PACMAD clade</taxon>
        <taxon>Arundinoideae</taxon>
        <taxon>Arundineae</taxon>
        <taxon>Arundo</taxon>
    </lineage>
</organism>